<dbReference type="Proteomes" id="UP000238762">
    <property type="component" value="Unassembled WGS sequence"/>
</dbReference>
<dbReference type="AlphaFoldDB" id="A0A2T1BYN0"/>
<protein>
    <submittedName>
        <fullName evidence="3">Uncharacterized protein</fullName>
    </submittedName>
</protein>
<organism evidence="3 4">
    <name type="scientific">Merismopedia glauca CCAP 1448/3</name>
    <dbReference type="NCBI Taxonomy" id="1296344"/>
    <lineage>
        <taxon>Bacteria</taxon>
        <taxon>Bacillati</taxon>
        <taxon>Cyanobacteriota</taxon>
        <taxon>Cyanophyceae</taxon>
        <taxon>Synechococcales</taxon>
        <taxon>Merismopediaceae</taxon>
        <taxon>Merismopedia</taxon>
    </lineage>
</organism>
<keyword evidence="2" id="KW-1133">Transmembrane helix</keyword>
<evidence type="ECO:0000256" key="2">
    <source>
        <dbReference type="SAM" id="Phobius"/>
    </source>
</evidence>
<feature type="transmembrane region" description="Helical" evidence="2">
    <location>
        <begin position="182"/>
        <end position="203"/>
    </location>
</feature>
<evidence type="ECO:0000313" key="4">
    <source>
        <dbReference type="Proteomes" id="UP000238762"/>
    </source>
</evidence>
<dbReference type="OrthoDB" id="509850at2"/>
<dbReference type="EMBL" id="PVWJ01000129">
    <property type="protein sequence ID" value="PSB01121.1"/>
    <property type="molecule type" value="Genomic_DNA"/>
</dbReference>
<evidence type="ECO:0000313" key="3">
    <source>
        <dbReference type="EMBL" id="PSB01121.1"/>
    </source>
</evidence>
<sequence length="228" mass="25063">MYQQHQTNLNWLWLVGIPLCSYAVLAPPVTAHTIKTAGDVAVNFHIDPNHHPKAGETATAWFAMTRRGGKSIPLQECHCKLAVYLDSSPDDLTQSMSTSLKSISTEQYQDLPAADLIFPQAGVYRLEFSGTPKQEGAFKPFRLTYNVTAIPGQTASSQVSPVSSNKTLSNSNPENNRQNHNLTTILSVTGVGVVIGAIASMLYQKKRRKQVYQNLEVKSQLAKPPRRG</sequence>
<keyword evidence="2" id="KW-0812">Transmembrane</keyword>
<keyword evidence="2" id="KW-0472">Membrane</keyword>
<feature type="region of interest" description="Disordered" evidence="1">
    <location>
        <begin position="154"/>
        <end position="179"/>
    </location>
</feature>
<comment type="caution">
    <text evidence="3">The sequence shown here is derived from an EMBL/GenBank/DDBJ whole genome shotgun (WGS) entry which is preliminary data.</text>
</comment>
<dbReference type="RefSeq" id="WP_106290651.1">
    <property type="nucleotide sequence ID" value="NZ_CAWNTC010000162.1"/>
</dbReference>
<proteinExistence type="predicted"/>
<gene>
    <name evidence="3" type="ORF">C7B64_19935</name>
</gene>
<reference evidence="3 4" key="2">
    <citation type="submission" date="2018-03" db="EMBL/GenBank/DDBJ databases">
        <title>The ancient ancestry and fast evolution of plastids.</title>
        <authorList>
            <person name="Moore K.R."/>
            <person name="Magnabosco C."/>
            <person name="Momper L."/>
            <person name="Gold D.A."/>
            <person name="Bosak T."/>
            <person name="Fournier G.P."/>
        </authorList>
    </citation>
    <scope>NUCLEOTIDE SEQUENCE [LARGE SCALE GENOMIC DNA]</scope>
    <source>
        <strain evidence="3 4">CCAP 1448/3</strain>
    </source>
</reference>
<accession>A0A2T1BYN0</accession>
<reference evidence="3 4" key="1">
    <citation type="submission" date="2018-02" db="EMBL/GenBank/DDBJ databases">
        <authorList>
            <person name="Cohen D.B."/>
            <person name="Kent A.D."/>
        </authorList>
    </citation>
    <scope>NUCLEOTIDE SEQUENCE [LARGE SCALE GENOMIC DNA]</scope>
    <source>
        <strain evidence="3 4">CCAP 1448/3</strain>
    </source>
</reference>
<evidence type="ECO:0000256" key="1">
    <source>
        <dbReference type="SAM" id="MobiDB-lite"/>
    </source>
</evidence>
<keyword evidence="4" id="KW-1185">Reference proteome</keyword>
<name>A0A2T1BYN0_9CYAN</name>